<gene>
    <name evidence="1" type="ORF">EV211_10427</name>
</gene>
<dbReference type="Proteomes" id="UP000295500">
    <property type="component" value="Unassembled WGS sequence"/>
</dbReference>
<comment type="caution">
    <text evidence="1">The sequence shown here is derived from an EMBL/GenBank/DDBJ whole genome shotgun (WGS) entry which is preliminary data.</text>
</comment>
<evidence type="ECO:0000313" key="1">
    <source>
        <dbReference type="EMBL" id="TDP59095.1"/>
    </source>
</evidence>
<dbReference type="EMBL" id="SNXO01000004">
    <property type="protein sequence ID" value="TDP59095.1"/>
    <property type="molecule type" value="Genomic_DNA"/>
</dbReference>
<dbReference type="OrthoDB" id="1896065at2"/>
<protein>
    <submittedName>
        <fullName evidence="1">Uncharacterized protein</fullName>
    </submittedName>
</protein>
<dbReference type="AlphaFoldDB" id="A0A4R6QA59"/>
<organism evidence="1 2">
    <name type="scientific">Aminicella lysinilytica</name>
    <dbReference type="NCBI Taxonomy" id="433323"/>
    <lineage>
        <taxon>Bacteria</taxon>
        <taxon>Bacillati</taxon>
        <taxon>Bacillota</taxon>
        <taxon>Clostridia</taxon>
        <taxon>Peptostreptococcales</taxon>
        <taxon>Anaerovoracaceae</taxon>
        <taxon>Aminicella</taxon>
    </lineage>
</organism>
<name>A0A4R6QA59_9FIRM</name>
<proteinExistence type="predicted"/>
<evidence type="ECO:0000313" key="2">
    <source>
        <dbReference type="Proteomes" id="UP000295500"/>
    </source>
</evidence>
<dbReference type="RefSeq" id="WP_133527699.1">
    <property type="nucleotide sequence ID" value="NZ_SNXO01000004.1"/>
</dbReference>
<reference evidence="1 2" key="1">
    <citation type="submission" date="2019-03" db="EMBL/GenBank/DDBJ databases">
        <title>Genomic Encyclopedia of Type Strains, Phase IV (KMG-IV): sequencing the most valuable type-strain genomes for metagenomic binning, comparative biology and taxonomic classification.</title>
        <authorList>
            <person name="Goeker M."/>
        </authorList>
    </citation>
    <scope>NUCLEOTIDE SEQUENCE [LARGE SCALE GENOMIC DNA]</scope>
    <source>
        <strain evidence="1 2">DSM 28287</strain>
    </source>
</reference>
<accession>A0A4R6QA59</accession>
<sequence length="211" mass="24493">MLRSTRQDELGTHLEWELDGVTPKMINWFWGNLEKCDSLWHPNQHMGLSWFKDPRDVGVIGSIHRAPQKWNDGRFIKPYILLADVQKVPDHVREVIKYDHAVVAIGYDLDGREETWDPEKTRKEAYRVHQWQSSEDGVVGMSSAIPIHPAGDQYEDSGLIWAQHAAEEVGNWEVFLPQLYSLYRVVTDRKICPYFSFLIEGKGVNAKYKNL</sequence>
<keyword evidence="2" id="KW-1185">Reference proteome</keyword>